<dbReference type="GeneID" id="20671497"/>
<dbReference type="KEGG" id="hir:HETIRDRAFT_329512"/>
<dbReference type="InParanoid" id="W4JQF3"/>
<proteinExistence type="predicted"/>
<feature type="region of interest" description="Disordered" evidence="1">
    <location>
        <begin position="202"/>
        <end position="221"/>
    </location>
</feature>
<keyword evidence="3" id="KW-1185">Reference proteome</keyword>
<evidence type="ECO:0000256" key="1">
    <source>
        <dbReference type="SAM" id="MobiDB-lite"/>
    </source>
</evidence>
<name>W4JQF3_HETIT</name>
<feature type="region of interest" description="Disordered" evidence="1">
    <location>
        <begin position="51"/>
        <end position="96"/>
    </location>
</feature>
<evidence type="ECO:0000313" key="3">
    <source>
        <dbReference type="Proteomes" id="UP000030671"/>
    </source>
</evidence>
<reference evidence="2 3" key="1">
    <citation type="journal article" date="2012" name="New Phytol.">
        <title>Insight into trade-off between wood decay and parasitism from the genome of a fungal forest pathogen.</title>
        <authorList>
            <person name="Olson A."/>
            <person name="Aerts A."/>
            <person name="Asiegbu F."/>
            <person name="Belbahri L."/>
            <person name="Bouzid O."/>
            <person name="Broberg A."/>
            <person name="Canback B."/>
            <person name="Coutinho P.M."/>
            <person name="Cullen D."/>
            <person name="Dalman K."/>
            <person name="Deflorio G."/>
            <person name="van Diepen L.T."/>
            <person name="Dunand C."/>
            <person name="Duplessis S."/>
            <person name="Durling M."/>
            <person name="Gonthier P."/>
            <person name="Grimwood J."/>
            <person name="Fossdal C.G."/>
            <person name="Hansson D."/>
            <person name="Henrissat B."/>
            <person name="Hietala A."/>
            <person name="Himmelstrand K."/>
            <person name="Hoffmeister D."/>
            <person name="Hogberg N."/>
            <person name="James T.Y."/>
            <person name="Karlsson M."/>
            <person name="Kohler A."/>
            <person name="Kues U."/>
            <person name="Lee Y.H."/>
            <person name="Lin Y.C."/>
            <person name="Lind M."/>
            <person name="Lindquist E."/>
            <person name="Lombard V."/>
            <person name="Lucas S."/>
            <person name="Lunden K."/>
            <person name="Morin E."/>
            <person name="Murat C."/>
            <person name="Park J."/>
            <person name="Raffaello T."/>
            <person name="Rouze P."/>
            <person name="Salamov A."/>
            <person name="Schmutz J."/>
            <person name="Solheim H."/>
            <person name="Stahlberg J."/>
            <person name="Velez H."/>
            <person name="de Vries R.P."/>
            <person name="Wiebenga A."/>
            <person name="Woodward S."/>
            <person name="Yakovlev I."/>
            <person name="Garbelotto M."/>
            <person name="Martin F."/>
            <person name="Grigoriev I.V."/>
            <person name="Stenlid J."/>
        </authorList>
    </citation>
    <scope>NUCLEOTIDE SEQUENCE [LARGE SCALE GENOMIC DNA]</scope>
    <source>
        <strain evidence="2 3">TC 32-1</strain>
    </source>
</reference>
<sequence length="405" mass="43024">MGYRFPELRFCGGSPANWKAKKVATDNYPAFIQGLLQKEMIHLLRPAPLSAVKRKNPSDNNQLSDSEHNSDIVLIDDLSPSSRGKRQVQKLKTPASARHITAKRARRTHAMPSVAMITQDPLADVFTTTSSPSTAEGQVANTTFTTDDRDGNLFGGNLRQTTVPLSVPDLFAMTLLMPILHTVTQDSSIDSSAPYVTASNHGATTSTVAPTENTSANTNDGATMSTVALTENASTNSVLPLNRASPAGPESGANAPVEPATYNTVSSVVETSNTSITTTGDTNKGHAAAEQSTTTTVMTPNPGVSVEQASGAITMASNLGVPSTCVSSTEARDGGNSAKDTGQPLWPLRTVTARNICGAQWKEQNCDATKEAFDTYWKMLSKQDKKIYTTEAKSMVRIVIKAACL</sequence>
<dbReference type="HOGENOM" id="CLU_679820_0_0_1"/>
<evidence type="ECO:0000313" key="2">
    <source>
        <dbReference type="EMBL" id="ETW75714.1"/>
    </source>
</evidence>
<accession>W4JQF3</accession>
<dbReference type="AlphaFoldDB" id="W4JQF3"/>
<dbReference type="EMBL" id="KI925465">
    <property type="protein sequence ID" value="ETW75714.1"/>
    <property type="molecule type" value="Genomic_DNA"/>
</dbReference>
<organism evidence="2 3">
    <name type="scientific">Heterobasidion irregulare (strain TC 32-1)</name>
    <dbReference type="NCBI Taxonomy" id="747525"/>
    <lineage>
        <taxon>Eukaryota</taxon>
        <taxon>Fungi</taxon>
        <taxon>Dikarya</taxon>
        <taxon>Basidiomycota</taxon>
        <taxon>Agaricomycotina</taxon>
        <taxon>Agaricomycetes</taxon>
        <taxon>Russulales</taxon>
        <taxon>Bondarzewiaceae</taxon>
        <taxon>Heterobasidion</taxon>
        <taxon>Heterobasidion annosum species complex</taxon>
    </lineage>
</organism>
<gene>
    <name evidence="2" type="ORF">HETIRDRAFT_329512</name>
</gene>
<protein>
    <submittedName>
        <fullName evidence="2">Uncharacterized protein</fullName>
    </submittedName>
</protein>
<dbReference type="Proteomes" id="UP000030671">
    <property type="component" value="Unassembled WGS sequence"/>
</dbReference>
<dbReference type="RefSeq" id="XP_009551976.1">
    <property type="nucleotide sequence ID" value="XM_009553681.1"/>
</dbReference>